<comment type="catalytic activity">
    <reaction evidence="5">
        <text>pseudouridine(1915) in 23S rRNA + S-adenosyl-L-methionine = N(3)-methylpseudouridine(1915) in 23S rRNA + S-adenosyl-L-homocysteine + H(+)</text>
        <dbReference type="Rhea" id="RHEA:42752"/>
        <dbReference type="Rhea" id="RHEA-COMP:10221"/>
        <dbReference type="Rhea" id="RHEA-COMP:10222"/>
        <dbReference type="ChEBI" id="CHEBI:15378"/>
        <dbReference type="ChEBI" id="CHEBI:57856"/>
        <dbReference type="ChEBI" id="CHEBI:59789"/>
        <dbReference type="ChEBI" id="CHEBI:65314"/>
        <dbReference type="ChEBI" id="CHEBI:74486"/>
        <dbReference type="EC" id="2.1.1.177"/>
    </reaction>
</comment>
<evidence type="ECO:0000313" key="7">
    <source>
        <dbReference type="Proteomes" id="UP000585327"/>
    </source>
</evidence>
<dbReference type="PIRSF" id="PIRSF004505">
    <property type="entry name" value="MT_bac"/>
    <property type="match status" value="1"/>
</dbReference>
<dbReference type="InterPro" id="IPR029026">
    <property type="entry name" value="tRNA_m1G_MTases_N"/>
</dbReference>
<reference evidence="6 7" key="1">
    <citation type="submission" date="2020-06" db="EMBL/GenBank/DDBJ databases">
        <title>Dysbiosis in marine aquaculture revealed through microbiome analysis: reverse ecology for environmental sustainability.</title>
        <authorList>
            <person name="Haro-Moreno J.M."/>
            <person name="Coutinho F.H."/>
            <person name="Zaragoza-Solas A."/>
            <person name="Picazo A."/>
            <person name="Almagro-Moreno S."/>
            <person name="Lopez-Perez M."/>
        </authorList>
    </citation>
    <scope>NUCLEOTIDE SEQUENCE [LARGE SCALE GENOMIC DNA]</scope>
    <source>
        <strain evidence="6">MCMED-G42</strain>
    </source>
</reference>
<evidence type="ECO:0000256" key="3">
    <source>
        <dbReference type="ARBA" id="ARBA00022691"/>
    </source>
</evidence>
<dbReference type="PANTHER" id="PTHR33603">
    <property type="entry name" value="METHYLTRANSFERASE"/>
    <property type="match status" value="1"/>
</dbReference>
<evidence type="ECO:0000256" key="4">
    <source>
        <dbReference type="ARBA" id="ARBA00038303"/>
    </source>
</evidence>
<evidence type="ECO:0000256" key="1">
    <source>
        <dbReference type="ARBA" id="ARBA00022603"/>
    </source>
</evidence>
<dbReference type="InterPro" id="IPR003742">
    <property type="entry name" value="RlmH-like"/>
</dbReference>
<comment type="caution">
    <text evidence="5">Lacks conserved residue(s) required for the propagation of feature annotation.</text>
</comment>
<dbReference type="Pfam" id="PF02590">
    <property type="entry name" value="SPOUT_MTase"/>
    <property type="match status" value="1"/>
</dbReference>
<dbReference type="InterPro" id="IPR029028">
    <property type="entry name" value="Alpha/beta_knot_MTases"/>
</dbReference>
<dbReference type="HAMAP" id="MF_00658">
    <property type="entry name" value="23SrRNA_methyltr_H"/>
    <property type="match status" value="1"/>
</dbReference>
<sequence length="154" mass="17628">MLLNFISVTNKLSKWESEGVNYYSKQLPNYVSLNFEDIKSQQHPKRSVDEVVSLESKSILSKVKDSEFTISFDIKGESVSSEQFSQIIKSCIENNKKANFIIGGSFGLSDEILNSSNKVISISKMTFPHRLFKIMLMEQIYRAFSILNNSPYHK</sequence>
<evidence type="ECO:0000313" key="6">
    <source>
        <dbReference type="EMBL" id="MBA4724183.1"/>
    </source>
</evidence>
<dbReference type="SUPFAM" id="SSF75217">
    <property type="entry name" value="alpha/beta knot"/>
    <property type="match status" value="1"/>
</dbReference>
<comment type="subunit">
    <text evidence="5">Homodimer.</text>
</comment>
<comment type="similarity">
    <text evidence="4 5">Belongs to the RNA methyltransferase RlmH family.</text>
</comment>
<comment type="subcellular location">
    <subcellularLocation>
        <location evidence="5">Cytoplasm</location>
    </subcellularLocation>
</comment>
<comment type="function">
    <text evidence="5">Specifically methylates the pseudouridine at position 1915 (m3Psi1915) in 23S rRNA.</text>
</comment>
<dbReference type="CDD" id="cd18081">
    <property type="entry name" value="RlmH-like"/>
    <property type="match status" value="1"/>
</dbReference>
<gene>
    <name evidence="5" type="primary">rlmH</name>
    <name evidence="6" type="ORF">H2021_03085</name>
</gene>
<protein>
    <recommendedName>
        <fullName evidence="5">Ribosomal RNA large subunit methyltransferase H</fullName>
        <ecNumber evidence="5">2.1.1.177</ecNumber>
    </recommendedName>
    <alternativeName>
        <fullName evidence="5">23S rRNA (pseudouridine1915-N3)-methyltransferase</fullName>
    </alternativeName>
    <alternativeName>
        <fullName evidence="5">23S rRNA m3Psi1915 methyltransferase</fullName>
    </alternativeName>
    <alternativeName>
        <fullName evidence="5">rRNA (pseudouridine-N3-)-methyltransferase RlmH</fullName>
    </alternativeName>
</protein>
<proteinExistence type="inferred from homology"/>
<keyword evidence="3 5" id="KW-0949">S-adenosyl-L-methionine</keyword>
<keyword evidence="1 5" id="KW-0489">Methyltransferase</keyword>
<dbReference type="Proteomes" id="UP000585327">
    <property type="component" value="Unassembled WGS sequence"/>
</dbReference>
<comment type="caution">
    <text evidence="6">The sequence shown here is derived from an EMBL/GenBank/DDBJ whole genome shotgun (WGS) entry which is preliminary data.</text>
</comment>
<evidence type="ECO:0000256" key="5">
    <source>
        <dbReference type="HAMAP-Rule" id="MF_00658"/>
    </source>
</evidence>
<keyword evidence="2 5" id="KW-0808">Transferase</keyword>
<name>A0A838YRX9_9GAMM</name>
<dbReference type="PANTHER" id="PTHR33603:SF1">
    <property type="entry name" value="RIBOSOMAL RNA LARGE SUBUNIT METHYLTRANSFERASE H"/>
    <property type="match status" value="1"/>
</dbReference>
<dbReference type="EMBL" id="JACETM010000028">
    <property type="protein sequence ID" value="MBA4724183.1"/>
    <property type="molecule type" value="Genomic_DNA"/>
</dbReference>
<dbReference type="GO" id="GO:0070038">
    <property type="term" value="F:rRNA (pseudouridine-N3-)-methyltransferase activity"/>
    <property type="evidence" value="ECO:0007669"/>
    <property type="project" value="UniProtKB-UniRule"/>
</dbReference>
<accession>A0A838YRX9</accession>
<keyword evidence="5" id="KW-0698">rRNA processing</keyword>
<organism evidence="6 7">
    <name type="scientific">SAR86 cluster bacterium</name>
    <dbReference type="NCBI Taxonomy" id="2030880"/>
    <lineage>
        <taxon>Bacteria</taxon>
        <taxon>Pseudomonadati</taxon>
        <taxon>Pseudomonadota</taxon>
        <taxon>Gammaproteobacteria</taxon>
        <taxon>SAR86 cluster</taxon>
    </lineage>
</organism>
<dbReference type="GO" id="GO:0005737">
    <property type="term" value="C:cytoplasm"/>
    <property type="evidence" value="ECO:0007669"/>
    <property type="project" value="UniProtKB-SubCell"/>
</dbReference>
<keyword evidence="5" id="KW-0963">Cytoplasm</keyword>
<evidence type="ECO:0000256" key="2">
    <source>
        <dbReference type="ARBA" id="ARBA00022679"/>
    </source>
</evidence>
<dbReference type="EC" id="2.1.1.177" evidence="5"/>
<feature type="binding site" evidence="5">
    <location>
        <position position="103"/>
    </location>
    <ligand>
        <name>S-adenosyl-L-methionine</name>
        <dbReference type="ChEBI" id="CHEBI:59789"/>
    </ligand>
</feature>
<dbReference type="Gene3D" id="3.40.1280.10">
    <property type="match status" value="1"/>
</dbReference>
<feature type="binding site" evidence="5">
    <location>
        <begin position="122"/>
        <end position="127"/>
    </location>
    <ligand>
        <name>S-adenosyl-L-methionine</name>
        <dbReference type="ChEBI" id="CHEBI:59789"/>
    </ligand>
</feature>
<dbReference type="AlphaFoldDB" id="A0A838YRX9"/>